<reference evidence="9 10" key="1">
    <citation type="submission" date="2024-11" db="EMBL/GenBank/DDBJ databases">
        <title>A near-complete genome assembly of Cinchona calisaya.</title>
        <authorList>
            <person name="Lian D.C."/>
            <person name="Zhao X.W."/>
            <person name="Wei L."/>
        </authorList>
    </citation>
    <scope>NUCLEOTIDE SEQUENCE [LARGE SCALE GENOMIC DNA]</scope>
    <source>
        <tissue evidence="9">Nenye</tissue>
    </source>
</reference>
<keyword evidence="4" id="KW-0520">NAD</keyword>
<keyword evidence="3" id="KW-1278">Translocase</keyword>
<keyword evidence="7" id="KW-0472">Membrane</keyword>
<feature type="transmembrane region" description="Helical" evidence="7">
    <location>
        <begin position="58"/>
        <end position="78"/>
    </location>
</feature>
<comment type="caution">
    <text evidence="9">The sequence shown here is derived from an EMBL/GenBank/DDBJ whole genome shotgun (WGS) entry which is preliminary data.</text>
</comment>
<evidence type="ECO:0000256" key="4">
    <source>
        <dbReference type="ARBA" id="ARBA00023027"/>
    </source>
</evidence>
<evidence type="ECO:0000259" key="8">
    <source>
        <dbReference type="Pfam" id="PF00361"/>
    </source>
</evidence>
<evidence type="ECO:0000256" key="5">
    <source>
        <dbReference type="ARBA" id="ARBA00047726"/>
    </source>
</evidence>
<evidence type="ECO:0000313" key="10">
    <source>
        <dbReference type="Proteomes" id="UP001630127"/>
    </source>
</evidence>
<gene>
    <name evidence="9" type="ORF">ACH5RR_032300</name>
</gene>
<accession>A0ABD2YIT3</accession>
<dbReference type="EMBL" id="JBJUIK010000013">
    <property type="protein sequence ID" value="KAL3506918.1"/>
    <property type="molecule type" value="Genomic_DNA"/>
</dbReference>
<evidence type="ECO:0000256" key="6">
    <source>
        <dbReference type="ARBA" id="ARBA00048026"/>
    </source>
</evidence>
<dbReference type="AlphaFoldDB" id="A0ABD2YIT3"/>
<keyword evidence="7" id="KW-1133">Transmembrane helix</keyword>
<keyword evidence="2" id="KW-0934">Plastid</keyword>
<evidence type="ECO:0000256" key="3">
    <source>
        <dbReference type="ARBA" id="ARBA00022967"/>
    </source>
</evidence>
<comment type="catalytic activity">
    <reaction evidence="5">
        <text>a plastoquinone + NADPH + (n+1) H(+)(in) = a plastoquinol + NADP(+) + n H(+)(out)</text>
        <dbReference type="Rhea" id="RHEA:42612"/>
        <dbReference type="Rhea" id="RHEA-COMP:9561"/>
        <dbReference type="Rhea" id="RHEA-COMP:9562"/>
        <dbReference type="ChEBI" id="CHEBI:15378"/>
        <dbReference type="ChEBI" id="CHEBI:17757"/>
        <dbReference type="ChEBI" id="CHEBI:57783"/>
        <dbReference type="ChEBI" id="CHEBI:58349"/>
        <dbReference type="ChEBI" id="CHEBI:62192"/>
    </reaction>
</comment>
<dbReference type="InterPro" id="IPR001750">
    <property type="entry name" value="ND/Mrp_TM"/>
</dbReference>
<feature type="transmembrane region" description="Helical" evidence="7">
    <location>
        <begin position="142"/>
        <end position="161"/>
    </location>
</feature>
<dbReference type="Proteomes" id="UP001630127">
    <property type="component" value="Unassembled WGS sequence"/>
</dbReference>
<feature type="domain" description="NADH:quinone oxidoreductase/Mrp antiporter transmembrane" evidence="8">
    <location>
        <begin position="106"/>
        <end position="177"/>
    </location>
</feature>
<organism evidence="9 10">
    <name type="scientific">Cinchona calisaya</name>
    <dbReference type="NCBI Taxonomy" id="153742"/>
    <lineage>
        <taxon>Eukaryota</taxon>
        <taxon>Viridiplantae</taxon>
        <taxon>Streptophyta</taxon>
        <taxon>Embryophyta</taxon>
        <taxon>Tracheophyta</taxon>
        <taxon>Spermatophyta</taxon>
        <taxon>Magnoliopsida</taxon>
        <taxon>eudicotyledons</taxon>
        <taxon>Gunneridae</taxon>
        <taxon>Pentapetalae</taxon>
        <taxon>asterids</taxon>
        <taxon>lamiids</taxon>
        <taxon>Gentianales</taxon>
        <taxon>Rubiaceae</taxon>
        <taxon>Cinchonoideae</taxon>
        <taxon>Cinchoneae</taxon>
        <taxon>Cinchona</taxon>
    </lineage>
</organism>
<proteinExistence type="predicted"/>
<feature type="transmembrane region" description="Helical" evidence="7">
    <location>
        <begin position="20"/>
        <end position="37"/>
    </location>
</feature>
<dbReference type="PANTHER" id="PTHR45564:SF1">
    <property type="entry name" value="NAD(P)H-QUINONE OXIDOREDUCTASE SUBUNIT 2"/>
    <property type="match status" value="1"/>
</dbReference>
<keyword evidence="10" id="KW-1185">Reference proteome</keyword>
<name>A0ABD2YIT3_9GENT</name>
<dbReference type="GO" id="GO:0009535">
    <property type="term" value="C:chloroplast thylakoid membrane"/>
    <property type="evidence" value="ECO:0007669"/>
    <property type="project" value="UniProtKB-SubCell"/>
</dbReference>
<comment type="catalytic activity">
    <reaction evidence="6">
        <text>a plastoquinone + NADH + (n+1) H(+)(in) = a plastoquinol + NAD(+) + n H(+)(out)</text>
        <dbReference type="Rhea" id="RHEA:42608"/>
        <dbReference type="Rhea" id="RHEA-COMP:9561"/>
        <dbReference type="Rhea" id="RHEA-COMP:9562"/>
        <dbReference type="ChEBI" id="CHEBI:15378"/>
        <dbReference type="ChEBI" id="CHEBI:17757"/>
        <dbReference type="ChEBI" id="CHEBI:57540"/>
        <dbReference type="ChEBI" id="CHEBI:57945"/>
        <dbReference type="ChEBI" id="CHEBI:62192"/>
    </reaction>
</comment>
<dbReference type="Pfam" id="PF00361">
    <property type="entry name" value="Proton_antipo_M"/>
    <property type="match status" value="1"/>
</dbReference>
<comment type="subcellular location">
    <subcellularLocation>
        <location evidence="1">Plastid</location>
        <location evidence="1">Chloroplast thylakoid membrane</location>
    </subcellularLocation>
</comment>
<protein>
    <recommendedName>
        <fullName evidence="8">NADH:quinone oxidoreductase/Mrp antiporter transmembrane domain-containing protein</fullName>
    </recommendedName>
</protein>
<keyword evidence="7" id="KW-0812">Transmembrane</keyword>
<feature type="non-terminal residue" evidence="9">
    <location>
        <position position="1"/>
    </location>
</feature>
<dbReference type="PANTHER" id="PTHR45564">
    <property type="entry name" value="NAD(P)H-QUINONE OXIDOREDUCTASE SUBUNIT 2 B, CHLOROPLASTIC"/>
    <property type="match status" value="1"/>
</dbReference>
<evidence type="ECO:0000313" key="9">
    <source>
        <dbReference type="EMBL" id="KAL3506918.1"/>
    </source>
</evidence>
<sequence>LSVGGVYSFTVVFPLLPPAFPPLLDALATWMAVFFMLPPAPPPPMTDLQHFHEAKYLLMVYLALLRGASIFFLDWSPLRLAFAFVLLRLESAAGSKCVLEGLEAATPASSSTLVHGFSWLYGSSRGEIKLQEIVNGLINTQMYNSLGISIALIFITVGIGLKLSPALFYQWTLDVYERVRFIR</sequence>
<evidence type="ECO:0000256" key="2">
    <source>
        <dbReference type="ARBA" id="ARBA00022640"/>
    </source>
</evidence>
<evidence type="ECO:0000256" key="7">
    <source>
        <dbReference type="SAM" id="Phobius"/>
    </source>
</evidence>
<evidence type="ECO:0000256" key="1">
    <source>
        <dbReference type="ARBA" id="ARBA00004334"/>
    </source>
</evidence>